<accession>A0ABN3TMW0</accession>
<evidence type="ECO:0000313" key="5">
    <source>
        <dbReference type="Proteomes" id="UP001500886"/>
    </source>
</evidence>
<dbReference type="EMBL" id="BAAASL010000003">
    <property type="protein sequence ID" value="GAA2710738.1"/>
    <property type="molecule type" value="Genomic_DNA"/>
</dbReference>
<dbReference type="CDD" id="cd04301">
    <property type="entry name" value="NAT_SF"/>
    <property type="match status" value="1"/>
</dbReference>
<dbReference type="Proteomes" id="UP001500886">
    <property type="component" value="Unassembled WGS sequence"/>
</dbReference>
<proteinExistence type="predicted"/>
<dbReference type="InterPro" id="IPR000182">
    <property type="entry name" value="GNAT_dom"/>
</dbReference>
<comment type="caution">
    <text evidence="4">The sequence shown here is derived from an EMBL/GenBank/DDBJ whole genome shotgun (WGS) entry which is preliminary data.</text>
</comment>
<dbReference type="Gene3D" id="3.40.630.30">
    <property type="match status" value="1"/>
</dbReference>
<organism evidence="4 5">
    <name type="scientific">Streptomyces luteosporeus</name>
    <dbReference type="NCBI Taxonomy" id="173856"/>
    <lineage>
        <taxon>Bacteria</taxon>
        <taxon>Bacillati</taxon>
        <taxon>Actinomycetota</taxon>
        <taxon>Actinomycetes</taxon>
        <taxon>Kitasatosporales</taxon>
        <taxon>Streptomycetaceae</taxon>
        <taxon>Streptomyces</taxon>
    </lineage>
</organism>
<sequence>MAAYTPRMHQATIKRATARDAAALTGLVRESGAYRGPYSSIISGYRVTADYIARHRVFTAVDATDRLLGFYALVLDPPELDLAFVSDDAQGAGVGRLLIGHMLAQAAEAGLSTVRVVSHPPAEAFYRRLGARRTGTVPPRPPQVTWARPELHFAVG</sequence>
<feature type="domain" description="N-acetyltransferase" evidence="3">
    <location>
        <begin position="11"/>
        <end position="152"/>
    </location>
</feature>
<dbReference type="InterPro" id="IPR050832">
    <property type="entry name" value="Bact_Acetyltransf"/>
</dbReference>
<dbReference type="PANTHER" id="PTHR43877">
    <property type="entry name" value="AMINOALKYLPHOSPHONATE N-ACETYLTRANSFERASE-RELATED-RELATED"/>
    <property type="match status" value="1"/>
</dbReference>
<dbReference type="Pfam" id="PF13673">
    <property type="entry name" value="Acetyltransf_10"/>
    <property type="match status" value="1"/>
</dbReference>
<name>A0ABN3TMW0_9ACTN</name>
<evidence type="ECO:0000256" key="2">
    <source>
        <dbReference type="ARBA" id="ARBA00023315"/>
    </source>
</evidence>
<gene>
    <name evidence="4" type="ORF">GCM10010315_11160</name>
</gene>
<keyword evidence="2" id="KW-0012">Acyltransferase</keyword>
<keyword evidence="5" id="KW-1185">Reference proteome</keyword>
<evidence type="ECO:0000313" key="4">
    <source>
        <dbReference type="EMBL" id="GAA2710738.1"/>
    </source>
</evidence>
<reference evidence="4 5" key="1">
    <citation type="journal article" date="2019" name="Int. J. Syst. Evol. Microbiol.">
        <title>The Global Catalogue of Microorganisms (GCM) 10K type strain sequencing project: providing services to taxonomists for standard genome sequencing and annotation.</title>
        <authorList>
            <consortium name="The Broad Institute Genomics Platform"/>
            <consortium name="The Broad Institute Genome Sequencing Center for Infectious Disease"/>
            <person name="Wu L."/>
            <person name="Ma J."/>
        </authorList>
    </citation>
    <scope>NUCLEOTIDE SEQUENCE [LARGE SCALE GENOMIC DNA]</scope>
    <source>
        <strain evidence="4 5">JCM 4542</strain>
    </source>
</reference>
<dbReference type="PROSITE" id="PS51186">
    <property type="entry name" value="GNAT"/>
    <property type="match status" value="1"/>
</dbReference>
<protein>
    <submittedName>
        <fullName evidence="4">GNAT family N-acetyltransferase</fullName>
    </submittedName>
</protein>
<dbReference type="InterPro" id="IPR016181">
    <property type="entry name" value="Acyl_CoA_acyltransferase"/>
</dbReference>
<evidence type="ECO:0000256" key="1">
    <source>
        <dbReference type="ARBA" id="ARBA00022679"/>
    </source>
</evidence>
<evidence type="ECO:0000259" key="3">
    <source>
        <dbReference type="PROSITE" id="PS51186"/>
    </source>
</evidence>
<dbReference type="SUPFAM" id="SSF55729">
    <property type="entry name" value="Acyl-CoA N-acyltransferases (Nat)"/>
    <property type="match status" value="1"/>
</dbReference>
<keyword evidence="1" id="KW-0808">Transferase</keyword>